<dbReference type="EMBL" id="JAQNDL010000001">
    <property type="protein sequence ID" value="MDC0718307.1"/>
    <property type="molecule type" value="Genomic_DNA"/>
</dbReference>
<evidence type="ECO:0000313" key="6">
    <source>
        <dbReference type="Proteomes" id="UP001221686"/>
    </source>
</evidence>
<evidence type="ECO:0000313" key="5">
    <source>
        <dbReference type="EMBL" id="MDC0718307.1"/>
    </source>
</evidence>
<keyword evidence="6" id="KW-1185">Reference proteome</keyword>
<evidence type="ECO:0000256" key="3">
    <source>
        <dbReference type="SAM" id="SignalP"/>
    </source>
</evidence>
<gene>
    <name evidence="5" type="ORF">POL25_15475</name>
</gene>
<sequence>MSVAARNLSLGACLSILAACPASGGETTASTGEPATTTTTSTTTAATLDASTGTTAPTTDAPTGTTTGAPVDREPFSIQVLDNAWITGTDGWTTQHQDIAFDLGAAPFSKVTLIVDLGTDCYPWENWQASPPPPGQSWPASCDAFDRTMGFISDPGGDPGDPPGFELLRSITPFGGPAHLEADITDYANAHPGEHVLRSYINTWPDGAGKVSGSAGGWHLSVRIEGQPGPAPREVLAAVSLFAGDVGVDGATTTVPFSLPAGFKKAELVYTVSGHGGATDNSGGCIGPAEEFCKRKHHISLDGAVVTSFEAWRTDCGELCTITDNALGVGPAKFCAENPCGAIASVQAARANWCPGDLVAPLRGPVTSALGAGPDHEFQFAIDKVKEGGSWTVSAAIYAYGP</sequence>
<dbReference type="InterPro" id="IPR015197">
    <property type="entry name" value="PngaseF_C"/>
</dbReference>
<feature type="domain" description="Peptide-N-glycosidase F C-terminal" evidence="4">
    <location>
        <begin position="252"/>
        <end position="396"/>
    </location>
</feature>
<dbReference type="PROSITE" id="PS51257">
    <property type="entry name" value="PROKAR_LIPOPROTEIN"/>
    <property type="match status" value="1"/>
</dbReference>
<evidence type="ECO:0000256" key="1">
    <source>
        <dbReference type="ARBA" id="ARBA00023157"/>
    </source>
</evidence>
<dbReference type="Gene3D" id="2.60.120.230">
    <property type="match status" value="2"/>
</dbReference>
<feature type="signal peptide" evidence="3">
    <location>
        <begin position="1"/>
        <end position="24"/>
    </location>
</feature>
<dbReference type="Pfam" id="PF09113">
    <property type="entry name" value="N-glycanase_C"/>
    <property type="match status" value="1"/>
</dbReference>
<dbReference type="InterPro" id="IPR014784">
    <property type="entry name" value="Cu2_ascorb_mOase-like_C"/>
</dbReference>
<keyword evidence="3" id="KW-0732">Signal</keyword>
<dbReference type="InterPro" id="IPR008977">
    <property type="entry name" value="PHM/PNGase_F_dom_sf"/>
</dbReference>
<reference evidence="5 6" key="1">
    <citation type="submission" date="2022-11" db="EMBL/GenBank/DDBJ databases">
        <title>Minimal conservation of predation-associated metabolite biosynthetic gene clusters underscores biosynthetic potential of Myxococcota including descriptions for ten novel species: Archangium lansinium sp. nov., Myxococcus landrumus sp. nov., Nannocystis bai.</title>
        <authorList>
            <person name="Ahearne A."/>
            <person name="Stevens C."/>
            <person name="Dowd S."/>
        </authorList>
    </citation>
    <scope>NUCLEOTIDE SEQUENCE [LARGE SCALE GENOMIC DNA]</scope>
    <source>
        <strain evidence="5 6">BB15-2</strain>
    </source>
</reference>
<proteinExistence type="predicted"/>
<evidence type="ECO:0000256" key="2">
    <source>
        <dbReference type="SAM" id="MobiDB-lite"/>
    </source>
</evidence>
<feature type="chain" id="PRO_5046198981" evidence="3">
    <location>
        <begin position="25"/>
        <end position="402"/>
    </location>
</feature>
<feature type="compositionally biased region" description="Low complexity" evidence="2">
    <location>
        <begin position="24"/>
        <end position="70"/>
    </location>
</feature>
<dbReference type="Proteomes" id="UP001221686">
    <property type="component" value="Unassembled WGS sequence"/>
</dbReference>
<protein>
    <submittedName>
        <fullName evidence="5">Peptide-N-glycosidase F-related protein</fullName>
    </submittedName>
</protein>
<organism evidence="5 6">
    <name type="scientific">Nannocystis bainbridge</name>
    <dbReference type="NCBI Taxonomy" id="2995303"/>
    <lineage>
        <taxon>Bacteria</taxon>
        <taxon>Pseudomonadati</taxon>
        <taxon>Myxococcota</taxon>
        <taxon>Polyangia</taxon>
        <taxon>Nannocystales</taxon>
        <taxon>Nannocystaceae</taxon>
        <taxon>Nannocystis</taxon>
    </lineage>
</organism>
<evidence type="ECO:0000259" key="4">
    <source>
        <dbReference type="Pfam" id="PF09113"/>
    </source>
</evidence>
<dbReference type="SUPFAM" id="SSF49742">
    <property type="entry name" value="PHM/PNGase F"/>
    <property type="match status" value="1"/>
</dbReference>
<comment type="caution">
    <text evidence="5">The sequence shown here is derived from an EMBL/GenBank/DDBJ whole genome shotgun (WGS) entry which is preliminary data.</text>
</comment>
<feature type="region of interest" description="Disordered" evidence="2">
    <location>
        <begin position="24"/>
        <end position="72"/>
    </location>
</feature>
<keyword evidence="1" id="KW-1015">Disulfide bond</keyword>
<name>A0ABT5E0S9_9BACT</name>
<accession>A0ABT5E0S9</accession>